<dbReference type="Gene3D" id="3.40.50.11660">
    <property type="entry name" value="Glycosyl transferase family 10, C-terminal domain"/>
    <property type="match status" value="1"/>
</dbReference>
<sequence>MGHSETTERDILEGVESNSIRINQSDIGNIKIILGNRATPDPFQRYFNFTPCEYSNCVVVNPYRLQDSSTYPRASQLAVTNAANIVLAQIHQAFIKPTDQMLNLRPDQYLAIFSWEATSWNDNTFPPQLDGLVNFTITHRDTSDVPSWHFYKGCRYKRKTKLQATNYAHNKTKVALAFISHCQSINYDRLKMVEALSKYVPVDVYGACGKPDPCSNGNKSCLYELSKKYYFYLSFENSLCKDYITEKFWERFSEPANMVPVAMGGLQIEEYSKLAPENSFIHVRNFTSIAELGNHLWYLVTNEAAYNRYHQWRETWEVTNLKLSMWLPACELCRIANEKPHMPADKTLSCKYNDKHCENYAAFPMSNKFNSAKWYI</sequence>
<dbReference type="EC" id="2.4.1.-" evidence="12"/>
<evidence type="ECO:0000256" key="5">
    <source>
        <dbReference type="ARBA" id="ARBA00022679"/>
    </source>
</evidence>
<dbReference type="GO" id="GO:0008417">
    <property type="term" value="F:fucosyltransferase activity"/>
    <property type="evidence" value="ECO:0007669"/>
    <property type="project" value="InterPro"/>
</dbReference>
<name>A0A7J7IZZ8_BUGNE</name>
<accession>A0A7J7IZZ8</accession>
<keyword evidence="11" id="KW-0325">Glycoprotein</keyword>
<evidence type="ECO:0000256" key="10">
    <source>
        <dbReference type="ARBA" id="ARBA00023136"/>
    </source>
</evidence>
<dbReference type="InterPro" id="IPR055270">
    <property type="entry name" value="Glyco_tran_10_C"/>
</dbReference>
<evidence type="ECO:0000256" key="2">
    <source>
        <dbReference type="ARBA" id="ARBA00004922"/>
    </source>
</evidence>
<evidence type="ECO:0000256" key="12">
    <source>
        <dbReference type="RuleBase" id="RU003832"/>
    </source>
</evidence>
<dbReference type="PANTHER" id="PTHR48438:SF1">
    <property type="entry name" value="ALPHA-(1,3)-FUCOSYLTRANSFERASE C-RELATED"/>
    <property type="match status" value="1"/>
</dbReference>
<organism evidence="14 15">
    <name type="scientific">Bugula neritina</name>
    <name type="common">Brown bryozoan</name>
    <name type="synonym">Sertularia neritina</name>
    <dbReference type="NCBI Taxonomy" id="10212"/>
    <lineage>
        <taxon>Eukaryota</taxon>
        <taxon>Metazoa</taxon>
        <taxon>Spiralia</taxon>
        <taxon>Lophotrochozoa</taxon>
        <taxon>Bryozoa</taxon>
        <taxon>Gymnolaemata</taxon>
        <taxon>Cheilostomatida</taxon>
        <taxon>Flustrina</taxon>
        <taxon>Buguloidea</taxon>
        <taxon>Bugulidae</taxon>
        <taxon>Bugula</taxon>
    </lineage>
</organism>
<dbReference type="EMBL" id="VXIV02003254">
    <property type="protein sequence ID" value="KAF6019106.1"/>
    <property type="molecule type" value="Genomic_DNA"/>
</dbReference>
<keyword evidence="10" id="KW-0472">Membrane</keyword>
<comment type="similarity">
    <text evidence="3 12">Belongs to the glycosyltransferase 10 family.</text>
</comment>
<keyword evidence="7" id="KW-0735">Signal-anchor</keyword>
<dbReference type="OrthoDB" id="427096at2759"/>
<keyword evidence="15" id="KW-1185">Reference proteome</keyword>
<keyword evidence="4 12" id="KW-0328">Glycosyltransferase</keyword>
<dbReference type="UniPathway" id="UPA00378"/>
<protein>
    <recommendedName>
        <fullName evidence="12">Fucosyltransferase</fullName>
        <ecNumber evidence="12">2.4.1.-</ecNumber>
    </recommendedName>
</protein>
<dbReference type="GO" id="GO:0000139">
    <property type="term" value="C:Golgi membrane"/>
    <property type="evidence" value="ECO:0007669"/>
    <property type="project" value="UniProtKB-SubCell"/>
</dbReference>
<evidence type="ECO:0000256" key="1">
    <source>
        <dbReference type="ARBA" id="ARBA00004323"/>
    </source>
</evidence>
<feature type="domain" description="Fucosyltransferase C-terminal" evidence="13">
    <location>
        <begin position="169"/>
        <end position="341"/>
    </location>
</feature>
<evidence type="ECO:0000256" key="6">
    <source>
        <dbReference type="ARBA" id="ARBA00022692"/>
    </source>
</evidence>
<keyword evidence="6 12" id="KW-0812">Transmembrane</keyword>
<evidence type="ECO:0000313" key="14">
    <source>
        <dbReference type="EMBL" id="KAF6019106.1"/>
    </source>
</evidence>
<dbReference type="InterPro" id="IPR001503">
    <property type="entry name" value="Glyco_trans_10"/>
</dbReference>
<gene>
    <name evidence="14" type="ORF">EB796_022603</name>
</gene>
<evidence type="ECO:0000256" key="9">
    <source>
        <dbReference type="ARBA" id="ARBA00023034"/>
    </source>
</evidence>
<evidence type="ECO:0000259" key="13">
    <source>
        <dbReference type="Pfam" id="PF00852"/>
    </source>
</evidence>
<evidence type="ECO:0000256" key="7">
    <source>
        <dbReference type="ARBA" id="ARBA00022968"/>
    </source>
</evidence>
<keyword evidence="5 12" id="KW-0808">Transferase</keyword>
<dbReference type="GO" id="GO:0032580">
    <property type="term" value="C:Golgi cisterna membrane"/>
    <property type="evidence" value="ECO:0007669"/>
    <property type="project" value="UniProtKB-SubCell"/>
</dbReference>
<evidence type="ECO:0000256" key="4">
    <source>
        <dbReference type="ARBA" id="ARBA00022676"/>
    </source>
</evidence>
<keyword evidence="8" id="KW-1133">Transmembrane helix</keyword>
<dbReference type="Pfam" id="PF00852">
    <property type="entry name" value="Glyco_transf_10"/>
    <property type="match status" value="1"/>
</dbReference>
<keyword evidence="9 12" id="KW-0333">Golgi apparatus</keyword>
<proteinExistence type="inferred from homology"/>
<evidence type="ECO:0000313" key="15">
    <source>
        <dbReference type="Proteomes" id="UP000593567"/>
    </source>
</evidence>
<evidence type="ECO:0000256" key="11">
    <source>
        <dbReference type="ARBA" id="ARBA00023180"/>
    </source>
</evidence>
<reference evidence="14" key="1">
    <citation type="submission" date="2020-06" db="EMBL/GenBank/DDBJ databases">
        <title>Draft genome of Bugula neritina, a colonial animal packing powerful symbionts and potential medicines.</title>
        <authorList>
            <person name="Rayko M."/>
        </authorList>
    </citation>
    <scope>NUCLEOTIDE SEQUENCE [LARGE SCALE GENOMIC DNA]</scope>
    <source>
        <strain evidence="14">Kwan_BN1</strain>
    </source>
</reference>
<dbReference type="InterPro" id="IPR038577">
    <property type="entry name" value="GT10-like_C_sf"/>
</dbReference>
<dbReference type="Proteomes" id="UP000593567">
    <property type="component" value="Unassembled WGS sequence"/>
</dbReference>
<evidence type="ECO:0000256" key="8">
    <source>
        <dbReference type="ARBA" id="ARBA00022989"/>
    </source>
</evidence>
<dbReference type="SUPFAM" id="SSF53756">
    <property type="entry name" value="UDP-Glycosyltransferase/glycogen phosphorylase"/>
    <property type="match status" value="1"/>
</dbReference>
<comment type="caution">
    <text evidence="14">The sequence shown here is derived from an EMBL/GenBank/DDBJ whole genome shotgun (WGS) entry which is preliminary data.</text>
</comment>
<comment type="subcellular location">
    <subcellularLocation>
        <location evidence="1">Golgi apparatus membrane</location>
        <topology evidence="1">Single-pass type II membrane protein</topology>
    </subcellularLocation>
    <subcellularLocation>
        <location evidence="12">Golgi apparatus</location>
        <location evidence="12">Golgi stack membrane</location>
        <topology evidence="12">Single-pass type II membrane protein</topology>
    </subcellularLocation>
</comment>
<evidence type="ECO:0000256" key="3">
    <source>
        <dbReference type="ARBA" id="ARBA00008919"/>
    </source>
</evidence>
<dbReference type="AlphaFoldDB" id="A0A7J7IZZ8"/>
<dbReference type="FunFam" id="3.40.50.11660:FF:000002">
    <property type="entry name" value="Alpha-(1,3)-fucosyltransferase"/>
    <property type="match status" value="1"/>
</dbReference>
<comment type="pathway">
    <text evidence="2">Protein modification; protein glycosylation.</text>
</comment>
<dbReference type="PANTHER" id="PTHR48438">
    <property type="entry name" value="ALPHA-(1,3)-FUCOSYLTRANSFERASE C-RELATED"/>
    <property type="match status" value="1"/>
</dbReference>